<dbReference type="PANTHER" id="PTHR12830:SF9">
    <property type="entry name" value="ANAPHASE-PROMOTING COMPLEX SUBUNIT 5"/>
    <property type="match status" value="1"/>
</dbReference>
<protein>
    <submittedName>
        <fullName evidence="6">Anaphase-promoting complex subunit 5</fullName>
    </submittedName>
</protein>
<dbReference type="GO" id="GO:0031145">
    <property type="term" value="P:anaphase-promoting complex-dependent catabolic process"/>
    <property type="evidence" value="ECO:0007669"/>
    <property type="project" value="TreeGrafter"/>
</dbReference>
<feature type="compositionally biased region" description="Polar residues" evidence="5">
    <location>
        <begin position="1"/>
        <end position="17"/>
    </location>
</feature>
<dbReference type="EMBL" id="RXIC02000019">
    <property type="protein sequence ID" value="KAB1226857.1"/>
    <property type="molecule type" value="Genomic_DNA"/>
</dbReference>
<dbReference type="GO" id="GO:0005680">
    <property type="term" value="C:anaphase-promoting complex"/>
    <property type="evidence" value="ECO:0007669"/>
    <property type="project" value="InterPro"/>
</dbReference>
<dbReference type="GO" id="GO:0070979">
    <property type="term" value="P:protein K11-linked ubiquitination"/>
    <property type="evidence" value="ECO:0007669"/>
    <property type="project" value="TreeGrafter"/>
</dbReference>
<dbReference type="OrthoDB" id="2504561at2759"/>
<accession>A0A6A1WSR8</accession>
<keyword evidence="7" id="KW-1185">Reference proteome</keyword>
<feature type="compositionally biased region" description="Polar residues" evidence="5">
    <location>
        <begin position="36"/>
        <end position="53"/>
    </location>
</feature>
<keyword evidence="4" id="KW-0131">Cell cycle</keyword>
<dbReference type="InterPro" id="IPR037679">
    <property type="entry name" value="Apc5"/>
</dbReference>
<dbReference type="PANTHER" id="PTHR12830">
    <property type="entry name" value="ANAPHASE-PROMOTING COMPLEX SUBUNIT 5"/>
    <property type="match status" value="1"/>
</dbReference>
<evidence type="ECO:0000313" key="7">
    <source>
        <dbReference type="Proteomes" id="UP000516437"/>
    </source>
</evidence>
<organism evidence="6 7">
    <name type="scientific">Morella rubra</name>
    <name type="common">Chinese bayberry</name>
    <dbReference type="NCBI Taxonomy" id="262757"/>
    <lineage>
        <taxon>Eukaryota</taxon>
        <taxon>Viridiplantae</taxon>
        <taxon>Streptophyta</taxon>
        <taxon>Embryophyta</taxon>
        <taxon>Tracheophyta</taxon>
        <taxon>Spermatophyta</taxon>
        <taxon>Magnoliopsida</taxon>
        <taxon>eudicotyledons</taxon>
        <taxon>Gunneridae</taxon>
        <taxon>Pentapetalae</taxon>
        <taxon>rosids</taxon>
        <taxon>fabids</taxon>
        <taxon>Fagales</taxon>
        <taxon>Myricaceae</taxon>
        <taxon>Morella</taxon>
    </lineage>
</organism>
<evidence type="ECO:0000256" key="1">
    <source>
        <dbReference type="ARBA" id="ARBA00022618"/>
    </source>
</evidence>
<keyword evidence="3" id="KW-0833">Ubl conjugation pathway</keyword>
<dbReference type="Proteomes" id="UP000516437">
    <property type="component" value="Chromosome 1"/>
</dbReference>
<keyword evidence="2" id="KW-0498">Mitosis</keyword>
<reference evidence="6 7" key="1">
    <citation type="journal article" date="2019" name="Plant Biotechnol. J.">
        <title>The red bayberry genome and genetic basis of sex determination.</title>
        <authorList>
            <person name="Jia H.M."/>
            <person name="Jia H.J."/>
            <person name="Cai Q.L."/>
            <person name="Wang Y."/>
            <person name="Zhao H.B."/>
            <person name="Yang W.F."/>
            <person name="Wang G.Y."/>
            <person name="Li Y.H."/>
            <person name="Zhan D.L."/>
            <person name="Shen Y.T."/>
            <person name="Niu Q.F."/>
            <person name="Chang L."/>
            <person name="Qiu J."/>
            <person name="Zhao L."/>
            <person name="Xie H.B."/>
            <person name="Fu W.Y."/>
            <person name="Jin J."/>
            <person name="Li X.W."/>
            <person name="Jiao Y."/>
            <person name="Zhou C.C."/>
            <person name="Tu T."/>
            <person name="Chai C.Y."/>
            <person name="Gao J.L."/>
            <person name="Fan L.J."/>
            <person name="van de Weg E."/>
            <person name="Wang J.Y."/>
            <person name="Gao Z.S."/>
        </authorList>
    </citation>
    <scope>NUCLEOTIDE SEQUENCE [LARGE SCALE GENOMIC DNA]</scope>
    <source>
        <tissue evidence="6">Leaves</tissue>
    </source>
</reference>
<keyword evidence="1" id="KW-0132">Cell division</keyword>
<comment type="caution">
    <text evidence="6">The sequence shown here is derived from an EMBL/GenBank/DDBJ whole genome shotgun (WGS) entry which is preliminary data.</text>
</comment>
<dbReference type="GO" id="GO:0051301">
    <property type="term" value="P:cell division"/>
    <property type="evidence" value="ECO:0007669"/>
    <property type="project" value="UniProtKB-KW"/>
</dbReference>
<evidence type="ECO:0000256" key="3">
    <source>
        <dbReference type="ARBA" id="ARBA00022786"/>
    </source>
</evidence>
<evidence type="ECO:0000256" key="5">
    <source>
        <dbReference type="SAM" id="MobiDB-lite"/>
    </source>
</evidence>
<evidence type="ECO:0000256" key="2">
    <source>
        <dbReference type="ARBA" id="ARBA00022776"/>
    </source>
</evidence>
<dbReference type="GO" id="GO:0045842">
    <property type="term" value="P:positive regulation of mitotic metaphase/anaphase transition"/>
    <property type="evidence" value="ECO:0007669"/>
    <property type="project" value="TreeGrafter"/>
</dbReference>
<evidence type="ECO:0000313" key="6">
    <source>
        <dbReference type="EMBL" id="KAB1226857.1"/>
    </source>
</evidence>
<evidence type="ECO:0000256" key="4">
    <source>
        <dbReference type="ARBA" id="ARBA00023306"/>
    </source>
</evidence>
<proteinExistence type="predicted"/>
<feature type="compositionally biased region" description="Basic and acidic residues" evidence="5">
    <location>
        <begin position="70"/>
        <end position="80"/>
    </location>
</feature>
<name>A0A6A1WSR8_9ROSI</name>
<gene>
    <name evidence="6" type="ORF">CJ030_MR1G002640</name>
</gene>
<sequence length="427" mass="47906">MAKNSKLSQEGLSSNEPRSCESDRQDRQHPTRRAVRTNSPQELRQRRTNSTQELRQRREPRSTRSTSKTAARDSTHDVIKIRSETNRTDIESKQMLKTCVGYFVLFELLGSVMPHVKCHSEKEMLMKLDGLFSRASCKMSLEKEMLKKLDGLLRLYSLSYHFVAFAALKIAEEKFLSLSKSRILLLKLQLLHERALHRGHLKLAQQACDELGVLASPVNGVDMELKTEASLRHARTLLAANQFSEAAAIAHSLFCMTYKYNLQVENATILLLLAEIHKQSGHAVLGLPYALASLSFCQSFNLDLLKASATLTLAELWLSLGSNHAKRALSLIHGPLPMILGHGGLDLCARAYIAEAKCYLSDPTFSVFEDSGVVLDPLRQASAELQVLESHELAAEAFYLMAIVFTSWDSQKKGKTLQLRSRNISWL</sequence>
<feature type="compositionally biased region" description="Basic and acidic residues" evidence="5">
    <location>
        <begin position="18"/>
        <end position="29"/>
    </location>
</feature>
<feature type="region of interest" description="Disordered" evidence="5">
    <location>
        <begin position="1"/>
        <end position="80"/>
    </location>
</feature>
<dbReference type="AlphaFoldDB" id="A0A6A1WSR8"/>